<reference evidence="3 6" key="1">
    <citation type="submission" date="2020-05" db="EMBL/GenBank/DDBJ databases">
        <title>FDA dAtabase for Regulatory Grade micrObial Sequences (FDA-ARGOS): Supporting development and validation of Infectious Disease Dx tests.</title>
        <authorList>
            <person name="Sproer C."/>
            <person name="Gronow S."/>
            <person name="Severitt S."/>
            <person name="Schroder I."/>
            <person name="Tallon L."/>
            <person name="Sadzewicz L."/>
            <person name="Zhao X."/>
            <person name="Vavikolanu K."/>
            <person name="Mehta A."/>
            <person name="Aluvathingal J."/>
            <person name="Nadendla S."/>
            <person name="Myers T."/>
            <person name="Yan Y."/>
            <person name="Sichtig H."/>
        </authorList>
    </citation>
    <scope>NUCLEOTIDE SEQUENCE [LARGE SCALE GENOMIC DNA]</scope>
    <source>
        <strain evidence="3 6">FDAARGOS_787</strain>
    </source>
</reference>
<dbReference type="AlphaFoldDB" id="A0A6N0JG09"/>
<evidence type="ECO:0000256" key="1">
    <source>
        <dbReference type="SAM" id="MobiDB-lite"/>
    </source>
</evidence>
<evidence type="ECO:0000313" key="6">
    <source>
        <dbReference type="Proteomes" id="UP000509782"/>
    </source>
</evidence>
<evidence type="ECO:0000313" key="5">
    <source>
        <dbReference type="EMBL" id="XAN19459.1"/>
    </source>
</evidence>
<evidence type="ECO:0000313" key="4">
    <source>
        <dbReference type="EMBL" id="XAN14377.1"/>
    </source>
</evidence>
<feature type="region of interest" description="Disordered" evidence="1">
    <location>
        <begin position="1"/>
        <end position="21"/>
    </location>
</feature>
<organism evidence="3 6">
    <name type="scientific">Achromobacter denitrificans</name>
    <name type="common">Alcaligenes denitrificans</name>
    <dbReference type="NCBI Taxonomy" id="32002"/>
    <lineage>
        <taxon>Bacteria</taxon>
        <taxon>Pseudomonadati</taxon>
        <taxon>Pseudomonadota</taxon>
        <taxon>Betaproteobacteria</taxon>
        <taxon>Burkholderiales</taxon>
        <taxon>Alcaligenaceae</taxon>
        <taxon>Achromobacter</taxon>
    </lineage>
</organism>
<dbReference type="EMBL" id="CP154792">
    <property type="protein sequence ID" value="XAN14377.1"/>
    <property type="molecule type" value="Genomic_DNA"/>
</dbReference>
<gene>
    <name evidence="5" type="ORF">AAIK43_15785</name>
    <name evidence="4" type="ORF">AAIK43_23710</name>
    <name evidence="3" type="ORF">FOC81_02950</name>
</gene>
<dbReference type="InterPro" id="IPR009826">
    <property type="entry name" value="DNA_circ_N"/>
</dbReference>
<dbReference type="RefSeq" id="WP_174715713.1">
    <property type="nucleotide sequence ID" value="NZ_CADIKP010000028.1"/>
</dbReference>
<keyword evidence="7" id="KW-1185">Reference proteome</keyword>
<dbReference type="EMBL" id="CP154792">
    <property type="protein sequence ID" value="XAN19459.1"/>
    <property type="molecule type" value="Genomic_DNA"/>
</dbReference>
<dbReference type="Pfam" id="PF07157">
    <property type="entry name" value="DNA_circ_N"/>
    <property type="match status" value="1"/>
</dbReference>
<proteinExistence type="predicted"/>
<evidence type="ECO:0000313" key="3">
    <source>
        <dbReference type="EMBL" id="QKQ45718.1"/>
    </source>
</evidence>
<name>A0A6N0JG09_ACHDE</name>
<accession>A0A6N0JG09</accession>
<protein>
    <submittedName>
        <fullName evidence="3">DNA circularization N-terminal domain-containing protein</fullName>
    </submittedName>
</protein>
<reference evidence="4 7" key="2">
    <citation type="submission" date="2024-05" db="EMBL/GenBank/DDBJ databases">
        <title>Achromobacter denitrificans. BP1, complete genome.</title>
        <authorList>
            <person name="Zhang B."/>
        </authorList>
    </citation>
    <scope>NUCLEOTIDE SEQUENCE [LARGE SCALE GENOMIC DNA]</scope>
    <source>
        <strain evidence="4 7">BP1</strain>
    </source>
</reference>
<evidence type="ECO:0000259" key="2">
    <source>
        <dbReference type="Pfam" id="PF07157"/>
    </source>
</evidence>
<feature type="domain" description="DNA circulation N-terminal" evidence="2">
    <location>
        <begin position="3"/>
        <end position="86"/>
    </location>
</feature>
<evidence type="ECO:0000313" key="7">
    <source>
        <dbReference type="Proteomes" id="UP001446337"/>
    </source>
</evidence>
<dbReference type="EMBL" id="CP054569">
    <property type="protein sequence ID" value="QKQ45718.1"/>
    <property type="molecule type" value="Genomic_DNA"/>
</dbReference>
<dbReference type="Proteomes" id="UP001446337">
    <property type="component" value="Chromosome"/>
</dbReference>
<dbReference type="Proteomes" id="UP000509782">
    <property type="component" value="Chromosome"/>
</dbReference>
<sequence length="402" mass="43659">MGATFRGVPFRTTDSDTGIGRRNEVHEYPERDIPYADDLGRRARTFRVDGYVVGENYLQERDALIEALEAYGPGELVHPRYGMLNVAVVGQVSIRESHSEGGIARFSILFTEAGENTFPQAASSTQDGVHDAADALDESAVDRLESMLDVSGAAALVSDVVGRVTSTLNTIQRIVSLNGIVGLAGDIVNGVSSISDRISSLIRTPQNLALQFKSLFQQLSRAIKRPKSALADLRSEYGSNDRAPWAASAGAPVTPIQPLGSTAARREVNAAVMQEFVRSQVISTQARILTDAIEAEDIVTAQDALDQAEVILEEIDHELEAYDPPPAIAAALIRLRVAIVRDVSEQADRLAHRSVFTTQALLPALVIAQRVYQDGTRADELVERNQVRHPMFVPAGQLEVLR</sequence>